<dbReference type="RefSeq" id="WP_161885221.1">
    <property type="nucleotide sequence ID" value="NZ_CP017146.1"/>
</dbReference>
<dbReference type="GO" id="GO:0012505">
    <property type="term" value="C:endomembrane system"/>
    <property type="evidence" value="ECO:0007669"/>
    <property type="project" value="UniProtKB-SubCell"/>
</dbReference>
<reference evidence="6 7" key="1">
    <citation type="submission" date="2016-09" db="EMBL/GenBank/DDBJ databases">
        <title>Complete genome sequence of microbes from the polar regions.</title>
        <authorList>
            <person name="Liao L."/>
            <person name="Chen B."/>
        </authorList>
    </citation>
    <scope>NUCLEOTIDE SEQUENCE [LARGE SCALE GENOMIC DNA]</scope>
    <source>
        <strain evidence="6 7">ZS314</strain>
    </source>
</reference>
<keyword evidence="3 5" id="KW-1133">Transmembrane helix</keyword>
<dbReference type="KEGG" id="mant:BHD05_03585"/>
<accession>A0A7L5AFB5</accession>
<gene>
    <name evidence="6" type="ORF">BHD05_03585</name>
</gene>
<feature type="transmembrane region" description="Helical" evidence="5">
    <location>
        <begin position="35"/>
        <end position="57"/>
    </location>
</feature>
<protein>
    <recommendedName>
        <fullName evidence="8">Isoprenylcysteine carboxyl methyltransferase</fullName>
    </recommendedName>
</protein>
<dbReference type="Proteomes" id="UP000464507">
    <property type="component" value="Chromosome"/>
</dbReference>
<dbReference type="PANTHER" id="PTHR43847:SF1">
    <property type="entry name" value="BLL3993 PROTEIN"/>
    <property type="match status" value="1"/>
</dbReference>
<dbReference type="InterPro" id="IPR052527">
    <property type="entry name" value="Metal_cation-efflux_comp"/>
</dbReference>
<evidence type="ECO:0000256" key="4">
    <source>
        <dbReference type="ARBA" id="ARBA00023136"/>
    </source>
</evidence>
<proteinExistence type="predicted"/>
<evidence type="ECO:0000313" key="6">
    <source>
        <dbReference type="EMBL" id="QHO68857.1"/>
    </source>
</evidence>
<dbReference type="PANTHER" id="PTHR43847">
    <property type="entry name" value="BLL3993 PROTEIN"/>
    <property type="match status" value="1"/>
</dbReference>
<keyword evidence="2 5" id="KW-0812">Transmembrane</keyword>
<evidence type="ECO:0000256" key="5">
    <source>
        <dbReference type="SAM" id="Phobius"/>
    </source>
</evidence>
<dbReference type="OrthoDB" id="941586at2"/>
<sequence length="154" mass="16378">MKRSLAAGLVAVQLLLIAALVLIPNGTLWPLSPAVLTVGILLGIAGLVIAILGVLGLGPALTASPIPRDRAPLVTGGLYGWVRHPIYTGLLLGGIGLVLLGGSAWHLVLWLGLFLLLAIKSRWEERMLLDEHPDYREYAADVGRFVPGIGKLRQ</sequence>
<evidence type="ECO:0000313" key="7">
    <source>
        <dbReference type="Proteomes" id="UP000464507"/>
    </source>
</evidence>
<dbReference type="Pfam" id="PF04191">
    <property type="entry name" value="PEMT"/>
    <property type="match status" value="1"/>
</dbReference>
<dbReference type="Gene3D" id="1.20.120.1630">
    <property type="match status" value="1"/>
</dbReference>
<dbReference type="InterPro" id="IPR007318">
    <property type="entry name" value="Phopholipid_MeTrfase"/>
</dbReference>
<organism evidence="6 7">
    <name type="scientific">Marisediminicola antarctica</name>
    <dbReference type="NCBI Taxonomy" id="674079"/>
    <lineage>
        <taxon>Bacteria</taxon>
        <taxon>Bacillati</taxon>
        <taxon>Actinomycetota</taxon>
        <taxon>Actinomycetes</taxon>
        <taxon>Micrococcales</taxon>
        <taxon>Microbacteriaceae</taxon>
        <taxon>Marisediminicola</taxon>
    </lineage>
</organism>
<dbReference type="EMBL" id="CP017146">
    <property type="protein sequence ID" value="QHO68857.1"/>
    <property type="molecule type" value="Genomic_DNA"/>
</dbReference>
<keyword evidence="7" id="KW-1185">Reference proteome</keyword>
<comment type="subcellular location">
    <subcellularLocation>
        <location evidence="1">Endomembrane system</location>
        <topology evidence="1">Multi-pass membrane protein</topology>
    </subcellularLocation>
</comment>
<keyword evidence="4 5" id="KW-0472">Membrane</keyword>
<evidence type="ECO:0000256" key="2">
    <source>
        <dbReference type="ARBA" id="ARBA00022692"/>
    </source>
</evidence>
<name>A0A7L5AFB5_9MICO</name>
<evidence type="ECO:0000256" key="3">
    <source>
        <dbReference type="ARBA" id="ARBA00022989"/>
    </source>
</evidence>
<evidence type="ECO:0008006" key="8">
    <source>
        <dbReference type="Google" id="ProtNLM"/>
    </source>
</evidence>
<evidence type="ECO:0000256" key="1">
    <source>
        <dbReference type="ARBA" id="ARBA00004127"/>
    </source>
</evidence>
<dbReference type="AlphaFoldDB" id="A0A7L5AFB5"/>